<comment type="caution">
    <text evidence="1">The sequence shown here is derived from an EMBL/GenBank/DDBJ whole genome shotgun (WGS) entry which is preliminary data.</text>
</comment>
<proteinExistence type="predicted"/>
<accession>A0A8X8GBW5</accession>
<sequence>MILGGLEFLLLGALVGSAIIAYWDELVSFAKKIFENLPLVVKNAILGVASYISRVKTEFGFKLQDKVSYFSKDKHTNEWTETIATKTVNESEVPKEILARLRHHQQVETTDELKNILQLKD</sequence>
<reference evidence="1" key="1">
    <citation type="submission" date="2021-07" db="EMBL/GenBank/DDBJ databases">
        <authorList>
            <person name="Fernandez M."/>
            <person name="Pereira P."/>
            <person name="Torres Tejerizo G.A."/>
            <person name="Gonzalez P."/>
            <person name="Agostini E."/>
        </authorList>
    </citation>
    <scope>NUCLEOTIDE SEQUENCE</scope>
    <source>
        <strain evidence="1">SFC 500-1A</strain>
    </source>
</reference>
<dbReference type="Proteomes" id="UP000887320">
    <property type="component" value="Unassembled WGS sequence"/>
</dbReference>
<organism evidence="1 2">
    <name type="scientific">Acinetobacter guillouiae</name>
    <name type="common">Acinetobacter genomosp. 11</name>
    <dbReference type="NCBI Taxonomy" id="106649"/>
    <lineage>
        <taxon>Bacteria</taxon>
        <taxon>Pseudomonadati</taxon>
        <taxon>Pseudomonadota</taxon>
        <taxon>Gammaproteobacteria</taxon>
        <taxon>Moraxellales</taxon>
        <taxon>Moraxellaceae</taxon>
        <taxon>Acinetobacter</taxon>
    </lineage>
</organism>
<protein>
    <submittedName>
        <fullName evidence="1">Uncharacterized protein</fullName>
    </submittedName>
</protein>
<evidence type="ECO:0000313" key="2">
    <source>
        <dbReference type="Proteomes" id="UP000887320"/>
    </source>
</evidence>
<name>A0A8X8GBW5_ACIGI</name>
<dbReference type="AlphaFoldDB" id="A0A8X8GBW5"/>
<gene>
    <name evidence="1" type="ORF">KW868_02915</name>
</gene>
<evidence type="ECO:0000313" key="1">
    <source>
        <dbReference type="EMBL" id="MCF0263423.1"/>
    </source>
</evidence>
<dbReference type="RefSeq" id="WP_234622664.1">
    <property type="nucleotide sequence ID" value="NZ_JAHWXT010000001.1"/>
</dbReference>
<dbReference type="EMBL" id="JAHWXT010000001">
    <property type="protein sequence ID" value="MCF0263423.1"/>
    <property type="molecule type" value="Genomic_DNA"/>
</dbReference>